<accession>A0A7S4LGS5</accession>
<proteinExistence type="predicted"/>
<evidence type="ECO:0000313" key="1">
    <source>
        <dbReference type="EMBL" id="CAE0828362.1"/>
    </source>
</evidence>
<organism evidence="1">
    <name type="scientific">Eutreptiella gymnastica</name>
    <dbReference type="NCBI Taxonomy" id="73025"/>
    <lineage>
        <taxon>Eukaryota</taxon>
        <taxon>Discoba</taxon>
        <taxon>Euglenozoa</taxon>
        <taxon>Euglenida</taxon>
        <taxon>Spirocuta</taxon>
        <taxon>Euglenophyceae</taxon>
        <taxon>Eutreptiales</taxon>
        <taxon>Eutreptiaceae</taxon>
        <taxon>Eutreptiella</taxon>
    </lineage>
</organism>
<reference evidence="1" key="1">
    <citation type="submission" date="2021-01" db="EMBL/GenBank/DDBJ databases">
        <authorList>
            <person name="Corre E."/>
            <person name="Pelletier E."/>
            <person name="Niang G."/>
            <person name="Scheremetjew M."/>
            <person name="Finn R."/>
            <person name="Kale V."/>
            <person name="Holt S."/>
            <person name="Cochrane G."/>
            <person name="Meng A."/>
            <person name="Brown T."/>
            <person name="Cohen L."/>
        </authorList>
    </citation>
    <scope>NUCLEOTIDE SEQUENCE</scope>
    <source>
        <strain evidence="1">CCMP1594</strain>
    </source>
</reference>
<gene>
    <name evidence="1" type="ORF">EGYM00163_LOCUS39631</name>
</gene>
<sequence>MKSASCQNLPAQDTINRPLHYAAHRAHALHQLPSVYSSGKLALIIHGTPKCGTSPSLLALLHSYTWDTQFVDLMVKMQEFKNEQQRDTDQYLAQRDIDQGKGPLDSWVWLGGSLSCGFRWGAVVCSCCVQ</sequence>
<dbReference type="EMBL" id="HBJA01115193">
    <property type="protein sequence ID" value="CAE0828362.1"/>
    <property type="molecule type" value="Transcribed_RNA"/>
</dbReference>
<name>A0A7S4LGS5_9EUGL</name>
<protein>
    <submittedName>
        <fullName evidence="1">Uncharacterized protein</fullName>
    </submittedName>
</protein>
<dbReference type="AlphaFoldDB" id="A0A7S4LGS5"/>